<evidence type="ECO:0000313" key="2">
    <source>
        <dbReference type="EMBL" id="ERN52806.1"/>
    </source>
</evidence>
<organism evidence="2 3">
    <name type="scientific">Alkalihalophilus marmarensis DSM 21297</name>
    <dbReference type="NCBI Taxonomy" id="1188261"/>
    <lineage>
        <taxon>Bacteria</taxon>
        <taxon>Bacillati</taxon>
        <taxon>Bacillota</taxon>
        <taxon>Bacilli</taxon>
        <taxon>Bacillales</taxon>
        <taxon>Bacillaceae</taxon>
        <taxon>Alkalihalophilus</taxon>
    </lineage>
</organism>
<proteinExistence type="predicted"/>
<sequence>MNLNPMLNQTKRKQSQPSVRKKRSDSKVDIRIPIKPKDREFVLYAARNRRESITSYATGIVKAHLDRRRDFPQQVYEPSDFIVHVKATPKMYEAIVVYSIKWNCSIREATHRIFSDALFREQGGVYVEGI</sequence>
<reference evidence="2 3" key="1">
    <citation type="journal article" date="2013" name="Genome Announc.">
        <title>Genome Sequence of the Extreme Obligate Alkaliphile Bacillus marmarensis Strain DSM 21297.</title>
        <authorList>
            <person name="Wernick D.G."/>
            <person name="Choi K.Y."/>
            <person name="Tat C.A."/>
            <person name="Lafontaine Rivera J.G."/>
            <person name="Liao J.C."/>
        </authorList>
    </citation>
    <scope>NUCLEOTIDE SEQUENCE [LARGE SCALE GENOMIC DNA]</scope>
    <source>
        <strain evidence="2 3">DSM 21297</strain>
    </source>
</reference>
<gene>
    <name evidence="2" type="ORF">A33I_14005</name>
</gene>
<comment type="caution">
    <text evidence="2">The sequence shown here is derived from an EMBL/GenBank/DDBJ whole genome shotgun (WGS) entry which is preliminary data.</text>
</comment>
<evidence type="ECO:0000256" key="1">
    <source>
        <dbReference type="SAM" id="MobiDB-lite"/>
    </source>
</evidence>
<dbReference type="EMBL" id="ATAE01000031">
    <property type="protein sequence ID" value="ERN52806.1"/>
    <property type="molecule type" value="Genomic_DNA"/>
</dbReference>
<keyword evidence="3" id="KW-1185">Reference proteome</keyword>
<name>U6SQ77_9BACI</name>
<dbReference type="RefSeq" id="WP_022628432.1">
    <property type="nucleotide sequence ID" value="NZ_ATAE01000031.1"/>
</dbReference>
<protein>
    <submittedName>
        <fullName evidence="2">Uncharacterized protein</fullName>
    </submittedName>
</protein>
<feature type="compositionally biased region" description="Basic residues" evidence="1">
    <location>
        <begin position="10"/>
        <end position="24"/>
    </location>
</feature>
<dbReference type="AlphaFoldDB" id="U6SQ77"/>
<evidence type="ECO:0000313" key="3">
    <source>
        <dbReference type="Proteomes" id="UP000017170"/>
    </source>
</evidence>
<dbReference type="PATRIC" id="fig|1188261.3.peg.2228"/>
<dbReference type="Proteomes" id="UP000017170">
    <property type="component" value="Unassembled WGS sequence"/>
</dbReference>
<accession>U6SQ77</accession>
<feature type="region of interest" description="Disordered" evidence="1">
    <location>
        <begin position="1"/>
        <end position="28"/>
    </location>
</feature>